<evidence type="ECO:0000313" key="2">
    <source>
        <dbReference type="Proteomes" id="UP000254107"/>
    </source>
</evidence>
<proteinExistence type="predicted"/>
<dbReference type="AlphaFoldDB" id="A0A378QG88"/>
<dbReference type="InterPro" id="IPR029063">
    <property type="entry name" value="SAM-dependent_MTases_sf"/>
</dbReference>
<organism evidence="1 2">
    <name type="scientific">Moraxella lacunata</name>
    <dbReference type="NCBI Taxonomy" id="477"/>
    <lineage>
        <taxon>Bacteria</taxon>
        <taxon>Pseudomonadati</taxon>
        <taxon>Pseudomonadota</taxon>
        <taxon>Gammaproteobacteria</taxon>
        <taxon>Moraxellales</taxon>
        <taxon>Moraxellaceae</taxon>
        <taxon>Moraxella</taxon>
    </lineage>
</organism>
<reference evidence="1 2" key="1">
    <citation type="submission" date="2018-06" db="EMBL/GenBank/DDBJ databases">
        <authorList>
            <consortium name="Pathogen Informatics"/>
            <person name="Doyle S."/>
        </authorList>
    </citation>
    <scope>NUCLEOTIDE SEQUENCE [LARGE SCALE GENOMIC DNA]</scope>
    <source>
        <strain evidence="1 2">NCTC7911</strain>
    </source>
</reference>
<accession>A0A378QG88</accession>
<dbReference type="RefSeq" id="WP_228144472.1">
    <property type="nucleotide sequence ID" value="NZ_MXAN01000003.1"/>
</dbReference>
<protein>
    <recommendedName>
        <fullName evidence="3">DNA (cytosine-5-)-methyltransferase</fullName>
    </recommendedName>
</protein>
<name>A0A378QG88_MORLA</name>
<dbReference type="Proteomes" id="UP000254107">
    <property type="component" value="Unassembled WGS sequence"/>
</dbReference>
<evidence type="ECO:0000313" key="1">
    <source>
        <dbReference type="EMBL" id="STY99768.1"/>
    </source>
</evidence>
<keyword evidence="2" id="KW-1185">Reference proteome</keyword>
<gene>
    <name evidence="1" type="ORF">NCTC7911_01147</name>
</gene>
<dbReference type="GeneID" id="302271734"/>
<dbReference type="Gene3D" id="3.40.50.150">
    <property type="entry name" value="Vaccinia Virus protein VP39"/>
    <property type="match status" value="1"/>
</dbReference>
<sequence>MSLFIDTIDALHQSQTTHKDSLKVISLFSGCGGMDLGFVGNFKSLGNFYPKQPF</sequence>
<dbReference type="EMBL" id="UGQC01000001">
    <property type="protein sequence ID" value="STY99768.1"/>
    <property type="molecule type" value="Genomic_DNA"/>
</dbReference>
<evidence type="ECO:0008006" key="3">
    <source>
        <dbReference type="Google" id="ProtNLM"/>
    </source>
</evidence>